<evidence type="ECO:0000313" key="2">
    <source>
        <dbReference type="EMBL" id="KZL64202.1"/>
    </source>
</evidence>
<proteinExistence type="inferred from homology"/>
<protein>
    <submittedName>
        <fullName evidence="2">Methyltransferase domain-containing protein</fullName>
    </submittedName>
</protein>
<dbReference type="GO" id="GO:0032259">
    <property type="term" value="P:methylation"/>
    <property type="evidence" value="ECO:0007669"/>
    <property type="project" value="UniProtKB-KW"/>
</dbReference>
<evidence type="ECO:0000256" key="1">
    <source>
        <dbReference type="ARBA" id="ARBA00038158"/>
    </source>
</evidence>
<dbReference type="Proteomes" id="UP000076584">
    <property type="component" value="Unassembled WGS sequence"/>
</dbReference>
<reference evidence="2 3" key="1">
    <citation type="submission" date="2015-06" db="EMBL/GenBank/DDBJ databases">
        <title>Survival trade-offs in plant roots during colonization by closely related pathogenic and mutualistic fungi.</title>
        <authorList>
            <person name="Hacquard S."/>
            <person name="Kracher B."/>
            <person name="Hiruma K."/>
            <person name="Weinman A."/>
            <person name="Muench P."/>
            <person name="Garrido Oter R."/>
            <person name="Ver Loren van Themaat E."/>
            <person name="Dallerey J.-F."/>
            <person name="Damm U."/>
            <person name="Henrissat B."/>
            <person name="Lespinet O."/>
            <person name="Thon M."/>
            <person name="Kemen E."/>
            <person name="McHardy A.C."/>
            <person name="Schulze-Lefert P."/>
            <person name="O'Connell R.J."/>
        </authorList>
    </citation>
    <scope>NUCLEOTIDE SEQUENCE [LARGE SCALE GENOMIC DNA]</scope>
    <source>
        <strain evidence="2 3">MAFF 238704</strain>
    </source>
</reference>
<dbReference type="PANTHER" id="PTHR43591">
    <property type="entry name" value="METHYLTRANSFERASE"/>
    <property type="match status" value="1"/>
</dbReference>
<comment type="similarity">
    <text evidence="1">Belongs to the methyltransferase superfamily. LaeA methyltransferase family.</text>
</comment>
<comment type="caution">
    <text evidence="2">The sequence shown here is derived from an EMBL/GenBank/DDBJ whole genome shotgun (WGS) entry which is preliminary data.</text>
</comment>
<dbReference type="Pfam" id="PF13489">
    <property type="entry name" value="Methyltransf_23"/>
    <property type="match status" value="1"/>
</dbReference>
<keyword evidence="2" id="KW-0489">Methyltransferase</keyword>
<dbReference type="EMBL" id="LFIW01002706">
    <property type="protein sequence ID" value="KZL64202.1"/>
    <property type="molecule type" value="Genomic_DNA"/>
</dbReference>
<dbReference type="InterPro" id="IPR029063">
    <property type="entry name" value="SAM-dependent_MTases_sf"/>
</dbReference>
<evidence type="ECO:0000313" key="3">
    <source>
        <dbReference type="Proteomes" id="UP000076584"/>
    </source>
</evidence>
<gene>
    <name evidence="2" type="ORF">CI238_00543</name>
</gene>
<dbReference type="AlphaFoldDB" id="A0A166M2D6"/>
<organism evidence="2 3">
    <name type="scientific">Colletotrichum incanum</name>
    <name type="common">Soybean anthracnose fungus</name>
    <dbReference type="NCBI Taxonomy" id="1573173"/>
    <lineage>
        <taxon>Eukaryota</taxon>
        <taxon>Fungi</taxon>
        <taxon>Dikarya</taxon>
        <taxon>Ascomycota</taxon>
        <taxon>Pezizomycotina</taxon>
        <taxon>Sordariomycetes</taxon>
        <taxon>Hypocreomycetidae</taxon>
        <taxon>Glomerellales</taxon>
        <taxon>Glomerellaceae</taxon>
        <taxon>Colletotrichum</taxon>
        <taxon>Colletotrichum spaethianum species complex</taxon>
    </lineage>
</organism>
<name>A0A166M2D6_COLIC</name>
<sequence>MVTYKRKKQSIGDPKTKSRTMLWISIISRYWMTNFFNGEFDRRKVVSTQPDWVPLNCKFQFDDFKKEWTWPNEYSDLMHARTLEDCFSDLPNVRLVNDLRKPGGWFELKQFEVLSRSQTQELLDDYVFNRWFKRACEAQDKPGKPHSNATKRRWTEGLNTIGFVETVEKKWRIPIGTRPANPDLKRLVSCSFEFVDQSLEGFMRVLLKGVLAFAYQEAQLIIRVMSSNLGSTTVQPTTVTPAGVVEPVAAQSSSNGTAQPTATFIPVDTTEVDVAPLPVDAAIEDSDDSTETQSIFTSSTASVSDSVREYREIHGRSFTQKTDYWGPNDEQQNDALDFNHYWITDFLDGRLFLSPIGDNPQNVLDIGTGTGIWAIDFADTFPSANVIGVDISPIQPSWVPPNCRFQIDDFEKEWTFNHDFDFIHARNLEGCIANLPGLFEQCFAYTKPGGWFEILEFDIEVRSQTLGELDEDHIFKRWHQHMLVSSTKLGKPHGNAVDRKLAKAMVNAGYVDVVERKWPIPIGAWPAKPDMKRLGICTLDFLEQSIEGFGLFLLKEILGFTYEEVQVTLAELRSALRNPKNTPLYYMHVIYGRKPKEMEEHQGNATAAA</sequence>
<dbReference type="CDD" id="cd02440">
    <property type="entry name" value="AdoMet_MTases"/>
    <property type="match status" value="1"/>
</dbReference>
<dbReference type="Gene3D" id="3.40.50.150">
    <property type="entry name" value="Vaccinia Virus protein VP39"/>
    <property type="match status" value="1"/>
</dbReference>
<accession>A0A166M2D6</accession>
<dbReference type="STRING" id="1573173.A0A166M2D6"/>
<keyword evidence="2" id="KW-0808">Transferase</keyword>
<dbReference type="PANTHER" id="PTHR43591:SF105">
    <property type="entry name" value="METHYLTRANSFERASE DOMAIN-CONTAINING PROTEIN-RELATED"/>
    <property type="match status" value="1"/>
</dbReference>
<keyword evidence="3" id="KW-1185">Reference proteome</keyword>
<dbReference type="GO" id="GO:0008168">
    <property type="term" value="F:methyltransferase activity"/>
    <property type="evidence" value="ECO:0007669"/>
    <property type="project" value="UniProtKB-KW"/>
</dbReference>
<dbReference type="SUPFAM" id="SSF53335">
    <property type="entry name" value="S-adenosyl-L-methionine-dependent methyltransferases"/>
    <property type="match status" value="1"/>
</dbReference>